<dbReference type="InterPro" id="IPR025139">
    <property type="entry name" value="DUF4062"/>
</dbReference>
<gene>
    <name evidence="3" type="ORF">Cspa_c26850</name>
</gene>
<accession>M1LTT4</accession>
<proteinExistence type="predicted"/>
<evidence type="ECO:0000259" key="2">
    <source>
        <dbReference type="Pfam" id="PF13271"/>
    </source>
</evidence>
<feature type="coiled-coil region" evidence="1">
    <location>
        <begin position="175"/>
        <end position="209"/>
    </location>
</feature>
<evidence type="ECO:0000256" key="1">
    <source>
        <dbReference type="SAM" id="Coils"/>
    </source>
</evidence>
<name>M1LTT4_9CLOT</name>
<evidence type="ECO:0000313" key="3">
    <source>
        <dbReference type="EMBL" id="AGF56450.1"/>
    </source>
</evidence>
<dbReference type="PATRIC" id="fig|931276.5.peg.2696"/>
<dbReference type="Proteomes" id="UP000011728">
    <property type="component" value="Chromosome"/>
</dbReference>
<organism evidence="3 4">
    <name type="scientific">Clostridium saccharoperbutylacetonicum N1-4(HMT)</name>
    <dbReference type="NCBI Taxonomy" id="931276"/>
    <lineage>
        <taxon>Bacteria</taxon>
        <taxon>Bacillati</taxon>
        <taxon>Bacillota</taxon>
        <taxon>Clostridia</taxon>
        <taxon>Eubacteriales</taxon>
        <taxon>Clostridiaceae</taxon>
        <taxon>Clostridium</taxon>
    </lineage>
</organism>
<dbReference type="EMBL" id="CP004121">
    <property type="protein sequence ID" value="AGF56450.1"/>
    <property type="molecule type" value="Genomic_DNA"/>
</dbReference>
<dbReference type="RefSeq" id="WP_015392769.1">
    <property type="nucleotide sequence ID" value="NC_020291.1"/>
</dbReference>
<reference evidence="3 4" key="1">
    <citation type="submission" date="2013-02" db="EMBL/GenBank/DDBJ databases">
        <title>Genome sequence of Clostridium saccharoperbutylacetonicum N1-4(HMT).</title>
        <authorList>
            <person name="Poehlein A."/>
            <person name="Daniel R."/>
        </authorList>
    </citation>
    <scope>NUCLEOTIDE SEQUENCE [LARGE SCALE GENOMIC DNA]</scope>
    <source>
        <strain evidence="4">N1-4(HMT)</strain>
    </source>
</reference>
<feature type="domain" description="DUF4062" evidence="2">
    <location>
        <begin position="7"/>
        <end position="89"/>
    </location>
</feature>
<keyword evidence="4" id="KW-1185">Reference proteome</keyword>
<dbReference type="KEGG" id="csr:Cspa_c26850"/>
<dbReference type="OrthoDB" id="72299at2"/>
<dbReference type="HOGENOM" id="CLU_062193_1_1_9"/>
<dbReference type="Pfam" id="PF13271">
    <property type="entry name" value="DUF4062"/>
    <property type="match status" value="1"/>
</dbReference>
<keyword evidence="1" id="KW-0175">Coiled coil</keyword>
<dbReference type="eggNOG" id="COG2226">
    <property type="taxonomic scope" value="Bacteria"/>
</dbReference>
<dbReference type="AlphaFoldDB" id="M1LTT4"/>
<sequence>MAKKKLQIFISSTYTDLIEERQAAVEAILGSKHITAGMELFRAGNSSQLKAIKKWIDESDLYMLILGGRYGSIEPESGKSYTQIEYEYAIEKDIPVFAVILNESFLHQKAALKAYDVFEKDNKDKYEEFKKLVETKIIKYVDDCKDIQIVIKDSISELDEEYELIGWIRSNEGDTGQLLQQLNETRLECDKLRDELKECKSNIANIKVVEIFASGEEKTTLRYTDMHTFNKFSTIELTWNEIFIIFGKIIYKDGSITNTEIKFELESAIANRYGDYSASVYDDDVIKVQIQLEKLCLIKRVNNSNFAFTESGREEFINQFVEKKK</sequence>
<protein>
    <recommendedName>
        <fullName evidence="2">DUF4062 domain-containing protein</fullName>
    </recommendedName>
</protein>
<evidence type="ECO:0000313" key="4">
    <source>
        <dbReference type="Proteomes" id="UP000011728"/>
    </source>
</evidence>